<accession>U2GIE1</accession>
<proteinExistence type="predicted"/>
<dbReference type="Proteomes" id="UP000016627">
    <property type="component" value="Unassembled WGS sequence"/>
</dbReference>
<dbReference type="EMBL" id="ANNI01000006">
    <property type="protein sequence ID" value="ERJ25753.1"/>
    <property type="molecule type" value="Genomic_DNA"/>
</dbReference>
<reference evidence="1 2" key="1">
    <citation type="journal article" date="2013" name="BMC Genomics">
        <title>Comparative genomics of Campylobacter concisus isolates reveals genetic diversity and provides insights into disease association.</title>
        <authorList>
            <person name="Deshpande N.P."/>
            <person name="Kaakoush N.O."/>
            <person name="Wilkins M.R."/>
            <person name="Mitchell H.M."/>
        </authorList>
    </citation>
    <scope>NUCLEOTIDE SEQUENCE [LARGE SCALE GENOMIC DNA]</scope>
    <source>
        <strain evidence="1 2">ATCC 51562</strain>
    </source>
</reference>
<dbReference type="AlphaFoldDB" id="U2GIE1"/>
<organism evidence="1 2">
    <name type="scientific">Campylobacter concisus ATCC 51562</name>
    <dbReference type="NCBI Taxonomy" id="1242969"/>
    <lineage>
        <taxon>Bacteria</taxon>
        <taxon>Pseudomonadati</taxon>
        <taxon>Campylobacterota</taxon>
        <taxon>Epsilonproteobacteria</taxon>
        <taxon>Campylobacterales</taxon>
        <taxon>Campylobacteraceae</taxon>
        <taxon>Campylobacter</taxon>
    </lineage>
</organism>
<evidence type="ECO:0000313" key="1">
    <source>
        <dbReference type="EMBL" id="ERJ25753.1"/>
    </source>
</evidence>
<protein>
    <submittedName>
        <fullName evidence="1">Uncharacterized protein</fullName>
    </submittedName>
</protein>
<name>U2GIE1_9BACT</name>
<evidence type="ECO:0000313" key="2">
    <source>
        <dbReference type="Proteomes" id="UP000016627"/>
    </source>
</evidence>
<gene>
    <name evidence="1" type="ORF">ATCC51562_1742</name>
</gene>
<comment type="caution">
    <text evidence="1">The sequence shown here is derived from an EMBL/GenBank/DDBJ whole genome shotgun (WGS) entry which is preliminary data.</text>
</comment>
<sequence>MRAIWMKNTIDMIKKSVLNSDAKVPRKLNKRYLFTLLINKP</sequence>